<dbReference type="Ensembl" id="ENSACUT00000008661.1">
    <property type="protein sequence ID" value="ENSACUP00000008102.1"/>
    <property type="gene ID" value="ENSACUG00000005513.1"/>
</dbReference>
<dbReference type="OrthoDB" id="2133332at2759"/>
<feature type="region of interest" description="Disordered" evidence="5">
    <location>
        <begin position="273"/>
        <end position="297"/>
    </location>
</feature>
<dbReference type="RefSeq" id="XP_026701051.1">
    <property type="nucleotide sequence ID" value="XM_026845250.1"/>
</dbReference>
<name>A0A663M8S7_ATHCN</name>
<comment type="subcellular location">
    <subcellularLocation>
        <location evidence="1 4">Mitochondrion</location>
    </subcellularLocation>
</comment>
<dbReference type="Pfam" id="PF05308">
    <property type="entry name" value="Mito_fiss_reg"/>
    <property type="match status" value="1"/>
</dbReference>
<dbReference type="CTD" id="113115"/>
<organism evidence="6 7">
    <name type="scientific">Athene cunicularia</name>
    <name type="common">Burrowing owl</name>
    <name type="synonym">Speotyto cunicularia</name>
    <dbReference type="NCBI Taxonomy" id="194338"/>
    <lineage>
        <taxon>Eukaryota</taxon>
        <taxon>Metazoa</taxon>
        <taxon>Chordata</taxon>
        <taxon>Craniata</taxon>
        <taxon>Vertebrata</taxon>
        <taxon>Euteleostomi</taxon>
        <taxon>Archelosauria</taxon>
        <taxon>Archosauria</taxon>
        <taxon>Dinosauria</taxon>
        <taxon>Saurischia</taxon>
        <taxon>Theropoda</taxon>
        <taxon>Coelurosauria</taxon>
        <taxon>Aves</taxon>
        <taxon>Neognathae</taxon>
        <taxon>Neoaves</taxon>
        <taxon>Telluraves</taxon>
        <taxon>Strigiformes</taxon>
        <taxon>Strigidae</taxon>
        <taxon>Athene</taxon>
    </lineage>
</organism>
<evidence type="ECO:0000256" key="1">
    <source>
        <dbReference type="ARBA" id="ARBA00004173"/>
    </source>
</evidence>
<dbReference type="Proteomes" id="UP000472269">
    <property type="component" value="Unplaced"/>
</dbReference>
<dbReference type="GO" id="GO:0009060">
    <property type="term" value="P:aerobic respiration"/>
    <property type="evidence" value="ECO:0007669"/>
    <property type="project" value="UniProtKB-UniRule"/>
</dbReference>
<accession>A0A663M8S7</accession>
<evidence type="ECO:0000313" key="6">
    <source>
        <dbReference type="Ensembl" id="ENSACUP00000008102.1"/>
    </source>
</evidence>
<evidence type="ECO:0000313" key="7">
    <source>
        <dbReference type="Proteomes" id="UP000472269"/>
    </source>
</evidence>
<dbReference type="InterPro" id="IPR007972">
    <property type="entry name" value="Mtfr1"/>
</dbReference>
<evidence type="ECO:0000256" key="2">
    <source>
        <dbReference type="ARBA" id="ARBA00005807"/>
    </source>
</evidence>
<dbReference type="AlphaFoldDB" id="A0A663M8S7"/>
<feature type="region of interest" description="Disordered" evidence="5">
    <location>
        <begin position="349"/>
        <end position="395"/>
    </location>
</feature>
<dbReference type="GO" id="GO:0000266">
    <property type="term" value="P:mitochondrial fission"/>
    <property type="evidence" value="ECO:0007669"/>
    <property type="project" value="UniProtKB-UniRule"/>
</dbReference>
<dbReference type="PANTHER" id="PTHR14215:SF2">
    <property type="entry name" value="MITOCHONDRIAL FISSION REGULATOR 2"/>
    <property type="match status" value="1"/>
</dbReference>
<protein>
    <recommendedName>
        <fullName evidence="4">Mitochondrial fission regulator</fullName>
    </recommendedName>
</protein>
<evidence type="ECO:0000256" key="5">
    <source>
        <dbReference type="SAM" id="MobiDB-lite"/>
    </source>
</evidence>
<reference evidence="6" key="2">
    <citation type="submission" date="2025-09" db="UniProtKB">
        <authorList>
            <consortium name="Ensembl"/>
        </authorList>
    </citation>
    <scope>IDENTIFICATION</scope>
</reference>
<proteinExistence type="inferred from homology"/>
<evidence type="ECO:0000256" key="4">
    <source>
        <dbReference type="RuleBase" id="RU369053"/>
    </source>
</evidence>
<comment type="function">
    <text evidence="4">Plays a role in mitochondrial aerobic respiration. Regulates mitochondrial organization and fission.</text>
</comment>
<gene>
    <name evidence="6" type="primary">MTFR2</name>
</gene>
<evidence type="ECO:0000256" key="3">
    <source>
        <dbReference type="ARBA" id="ARBA00023128"/>
    </source>
</evidence>
<keyword evidence="7" id="KW-1185">Reference proteome</keyword>
<dbReference type="GeneID" id="113478233"/>
<dbReference type="GO" id="GO:0005739">
    <property type="term" value="C:mitochondrion"/>
    <property type="evidence" value="ECO:0007669"/>
    <property type="project" value="UniProtKB-SubCell"/>
</dbReference>
<feature type="region of interest" description="Disordered" evidence="5">
    <location>
        <begin position="312"/>
        <end position="332"/>
    </location>
</feature>
<dbReference type="KEGG" id="acun:113478233"/>
<comment type="similarity">
    <text evidence="2 4">Belongs to the MTFR1 family.</text>
</comment>
<dbReference type="RefSeq" id="XP_026701050.1">
    <property type="nucleotide sequence ID" value="XM_026845249.1"/>
</dbReference>
<reference evidence="6" key="1">
    <citation type="submission" date="2025-08" db="UniProtKB">
        <authorList>
            <consortium name="Ensembl"/>
        </authorList>
    </citation>
    <scope>IDENTIFICATION</scope>
</reference>
<dbReference type="OMA" id="VCQKKEY"/>
<sequence length="409" mass="45201">MALVLDLLRRVLEYFGWPPDQAIFLEAHMFSSSIIHRIRICLPTAISSTRHFQQLYAVIRKYKAKVISVCEKKKYGSTRSVVRRLGTIFSLEPHPRPYFQLVRDPSPLGNDEQSTALPPVAPSLADVLCMENNEGQAFTRLRTELWKKEKSTVYHDLHPSIDSIQSVIKHSTQKDCLVDQAALQKISALEDELTFLRGQIAAIVSAQTLGSIPSQAFKTFSTSDGFYPVPAMTSTPLSVSHNRFVIPSPPPLPSGVPSGVGAGNSGIELIKQRRAERNSGSTAAGSADHQRTKNVPSMMDVLKDLNKVQLRATERSPGGTPLSKPKKGQSSDWDPVALLTHALKQKFAHKNDDEDDSLDKENQSFDSSPFSSPEIPLVGRCSLKPSGKSSLTRTDEVKQVPMWKVRAHI</sequence>
<keyword evidence="3 4" id="KW-0496">Mitochondrion</keyword>
<dbReference type="PANTHER" id="PTHR14215">
    <property type="entry name" value="PROTEIN OF UNKNOWN FUNCTION DUF729"/>
    <property type="match status" value="1"/>
</dbReference>